<organism evidence="4 5">
    <name type="scientific">Spirochaeta isovalerica</name>
    <dbReference type="NCBI Taxonomy" id="150"/>
    <lineage>
        <taxon>Bacteria</taxon>
        <taxon>Pseudomonadati</taxon>
        <taxon>Spirochaetota</taxon>
        <taxon>Spirochaetia</taxon>
        <taxon>Spirochaetales</taxon>
        <taxon>Spirochaetaceae</taxon>
        <taxon>Spirochaeta</taxon>
    </lineage>
</organism>
<dbReference type="Gene3D" id="1.20.1250.20">
    <property type="entry name" value="MFS general substrate transporter like domains"/>
    <property type="match status" value="2"/>
</dbReference>
<dbReference type="InterPro" id="IPR036259">
    <property type="entry name" value="MFS_trans_sf"/>
</dbReference>
<comment type="caution">
    <text evidence="4">The sequence shown here is derived from an EMBL/GenBank/DDBJ whole genome shotgun (WGS) entry which is preliminary data.</text>
</comment>
<feature type="transmembrane region" description="Helical" evidence="3">
    <location>
        <begin position="181"/>
        <end position="205"/>
    </location>
</feature>
<keyword evidence="3" id="KW-0472">Membrane</keyword>
<dbReference type="GO" id="GO:0008643">
    <property type="term" value="P:carbohydrate transport"/>
    <property type="evidence" value="ECO:0007669"/>
    <property type="project" value="InterPro"/>
</dbReference>
<feature type="transmembrane region" description="Helical" evidence="3">
    <location>
        <begin position="237"/>
        <end position="261"/>
    </location>
</feature>
<dbReference type="EMBL" id="JACHGJ010000002">
    <property type="protein sequence ID" value="MBB6479944.1"/>
    <property type="molecule type" value="Genomic_DNA"/>
</dbReference>
<comment type="similarity">
    <text evidence="1">Belongs to the sodium:galactoside symporter (TC 2.A.2) family.</text>
</comment>
<evidence type="ECO:0000313" key="5">
    <source>
        <dbReference type="Proteomes" id="UP000587760"/>
    </source>
</evidence>
<dbReference type="SUPFAM" id="SSF103473">
    <property type="entry name" value="MFS general substrate transporter"/>
    <property type="match status" value="1"/>
</dbReference>
<protein>
    <submittedName>
        <fullName evidence="4">GPH family glycoside/pentoside/hexuronide:cation symporter</fullName>
    </submittedName>
</protein>
<feature type="region of interest" description="Disordered" evidence="2">
    <location>
        <begin position="449"/>
        <end position="477"/>
    </location>
</feature>
<dbReference type="InterPro" id="IPR039672">
    <property type="entry name" value="MFS_2"/>
</dbReference>
<dbReference type="PANTHER" id="PTHR11328">
    <property type="entry name" value="MAJOR FACILITATOR SUPERFAMILY DOMAIN-CONTAINING PROTEIN"/>
    <property type="match status" value="1"/>
</dbReference>
<feature type="transmembrane region" description="Helical" evidence="3">
    <location>
        <begin position="40"/>
        <end position="61"/>
    </location>
</feature>
<dbReference type="AlphaFoldDB" id="A0A841R4A8"/>
<feature type="transmembrane region" description="Helical" evidence="3">
    <location>
        <begin position="151"/>
        <end position="175"/>
    </location>
</feature>
<dbReference type="Proteomes" id="UP000587760">
    <property type="component" value="Unassembled WGS sequence"/>
</dbReference>
<gene>
    <name evidence="4" type="ORF">HNR50_001602</name>
</gene>
<name>A0A841R4A8_9SPIO</name>
<proteinExistence type="inferred from homology"/>
<feature type="transmembrane region" description="Helical" evidence="3">
    <location>
        <begin position="273"/>
        <end position="295"/>
    </location>
</feature>
<dbReference type="RefSeq" id="WP_184745630.1">
    <property type="nucleotide sequence ID" value="NZ_JACHGJ010000002.1"/>
</dbReference>
<dbReference type="Pfam" id="PF13347">
    <property type="entry name" value="MFS_2"/>
    <property type="match status" value="1"/>
</dbReference>
<dbReference type="GO" id="GO:0005886">
    <property type="term" value="C:plasma membrane"/>
    <property type="evidence" value="ECO:0007669"/>
    <property type="project" value="TreeGrafter"/>
</dbReference>
<accession>A0A841R4A8</accession>
<feature type="transmembrane region" description="Helical" evidence="3">
    <location>
        <begin position="366"/>
        <end position="390"/>
    </location>
</feature>
<keyword evidence="3" id="KW-1133">Transmembrane helix</keyword>
<evidence type="ECO:0000256" key="1">
    <source>
        <dbReference type="ARBA" id="ARBA00009617"/>
    </source>
</evidence>
<feature type="transmembrane region" description="Helical" evidence="3">
    <location>
        <begin position="12"/>
        <end position="34"/>
    </location>
</feature>
<dbReference type="PANTHER" id="PTHR11328:SF24">
    <property type="entry name" value="MAJOR FACILITATOR SUPERFAMILY (MFS) PROFILE DOMAIN-CONTAINING PROTEIN"/>
    <property type="match status" value="1"/>
</dbReference>
<dbReference type="GO" id="GO:0015293">
    <property type="term" value="F:symporter activity"/>
    <property type="evidence" value="ECO:0007669"/>
    <property type="project" value="InterPro"/>
</dbReference>
<evidence type="ECO:0000256" key="2">
    <source>
        <dbReference type="SAM" id="MobiDB-lite"/>
    </source>
</evidence>
<evidence type="ECO:0000256" key="3">
    <source>
        <dbReference type="SAM" id="Phobius"/>
    </source>
</evidence>
<keyword evidence="3" id="KW-0812">Transmembrane</keyword>
<feature type="transmembrane region" description="Helical" evidence="3">
    <location>
        <begin position="110"/>
        <end position="130"/>
    </location>
</feature>
<feature type="transmembrane region" description="Helical" evidence="3">
    <location>
        <begin position="82"/>
        <end position="104"/>
    </location>
</feature>
<keyword evidence="5" id="KW-1185">Reference proteome</keyword>
<feature type="transmembrane region" description="Helical" evidence="3">
    <location>
        <begin position="410"/>
        <end position="431"/>
    </location>
</feature>
<sequence>MELSSYYTFNKKILINLITGGMALVNIIVTSSLMKFYTDVVGMSPAMFGAVFLVFSIWNGLNDPMVGYWADKRPFKERQGKYRPLIRWSIPVIAATIIPVFFASPGWPDIIAVVYLLVLLVIYEGTKTMLDVSFNAFKMNTFLAMKDRTEVQVIGGYVTMIPIFIGGMIPVWFLTGEFSRLSIVLIFSSCIIFGLLLTWIGSLFVKEDPEFYAHMEMSRGLKELGRLFLDLIKHKSFLYFVIGFFLINSATGNYFTGYLYYMDNVLLVSGMKATIPDVLTGIFQMAIFPLIVLGVKKYGSRNVLTTGLLISVAGHATLSLPINYWVAAATYIVILGGYAFSGAINQPLLGLVVDDVELKTGKRQPGVVAGIIAVFLTPAASVQPVILSSLMSAAGYVGTTKEQSVEAVRAIRLGTGIIPAVILLAGILILSRMPINHKREKEIEQAIDAKHKGKRNPIIDSDPESPGGLGMPLPAMD</sequence>
<evidence type="ECO:0000313" key="4">
    <source>
        <dbReference type="EMBL" id="MBB6479944.1"/>
    </source>
</evidence>
<reference evidence="4 5" key="1">
    <citation type="submission" date="2020-08" db="EMBL/GenBank/DDBJ databases">
        <title>Genomic Encyclopedia of Type Strains, Phase IV (KMG-IV): sequencing the most valuable type-strain genomes for metagenomic binning, comparative biology and taxonomic classification.</title>
        <authorList>
            <person name="Goeker M."/>
        </authorList>
    </citation>
    <scope>NUCLEOTIDE SEQUENCE [LARGE SCALE GENOMIC DNA]</scope>
    <source>
        <strain evidence="4 5">DSM 2461</strain>
    </source>
</reference>
<feature type="transmembrane region" description="Helical" evidence="3">
    <location>
        <begin position="324"/>
        <end position="345"/>
    </location>
</feature>